<dbReference type="EnsemblPlants" id="PGSC0003DMT400093480">
    <property type="protein sequence ID" value="PGSC0003DMT400093480"/>
    <property type="gene ID" value="PGSC0003DMG400043051"/>
</dbReference>
<feature type="transmembrane region" description="Helical" evidence="1">
    <location>
        <begin position="48"/>
        <end position="66"/>
    </location>
</feature>
<evidence type="ECO:0000256" key="1">
    <source>
        <dbReference type="SAM" id="Phobius"/>
    </source>
</evidence>
<reference evidence="2" key="2">
    <citation type="submission" date="2015-06" db="UniProtKB">
        <authorList>
            <consortium name="EnsemblPlants"/>
        </authorList>
    </citation>
    <scope>IDENTIFICATION</scope>
    <source>
        <strain evidence="2">DM1-3 516 R44</strain>
    </source>
</reference>
<keyword evidence="1" id="KW-1133">Transmembrane helix</keyword>
<dbReference type="InParanoid" id="M1DS18"/>
<evidence type="ECO:0000313" key="2">
    <source>
        <dbReference type="EnsemblPlants" id="PGSC0003DMT400093480"/>
    </source>
</evidence>
<keyword evidence="1" id="KW-0812">Transmembrane</keyword>
<accession>M1DS18</accession>
<keyword evidence="1" id="KW-0472">Membrane</keyword>
<keyword evidence="3" id="KW-1185">Reference proteome</keyword>
<dbReference type="Proteomes" id="UP000011115">
    <property type="component" value="Unassembled WGS sequence"/>
</dbReference>
<reference evidence="3" key="1">
    <citation type="journal article" date="2011" name="Nature">
        <title>Genome sequence and analysis of the tuber crop potato.</title>
        <authorList>
            <consortium name="The Potato Genome Sequencing Consortium"/>
        </authorList>
    </citation>
    <scope>NUCLEOTIDE SEQUENCE [LARGE SCALE GENOMIC DNA]</scope>
    <source>
        <strain evidence="3">cv. DM1-3 516 R44</strain>
    </source>
</reference>
<name>M1DS18_SOLTU</name>
<organism evidence="2 3">
    <name type="scientific">Solanum tuberosum</name>
    <name type="common">Potato</name>
    <dbReference type="NCBI Taxonomy" id="4113"/>
    <lineage>
        <taxon>Eukaryota</taxon>
        <taxon>Viridiplantae</taxon>
        <taxon>Streptophyta</taxon>
        <taxon>Embryophyta</taxon>
        <taxon>Tracheophyta</taxon>
        <taxon>Spermatophyta</taxon>
        <taxon>Magnoliopsida</taxon>
        <taxon>eudicotyledons</taxon>
        <taxon>Gunneridae</taxon>
        <taxon>Pentapetalae</taxon>
        <taxon>asterids</taxon>
        <taxon>lamiids</taxon>
        <taxon>Solanales</taxon>
        <taxon>Solanaceae</taxon>
        <taxon>Solanoideae</taxon>
        <taxon>Solaneae</taxon>
        <taxon>Solanum</taxon>
    </lineage>
</organism>
<dbReference type="AlphaFoldDB" id="M1DS18"/>
<sequence>MKGDPWDVTGIRVTLDYWICAAADHSTSLVGIANQLDNSPFGVVDHRLAPASSIVMLCVIGLLGSASRNFSTMCRLLYVSADLILSFRAQHTGPKGEVRPFGDSASGLGDPQAFISSFFSTLSFLFAT</sequence>
<proteinExistence type="predicted"/>
<protein>
    <submittedName>
        <fullName evidence="2">Uncharacterized protein</fullName>
    </submittedName>
</protein>
<evidence type="ECO:0000313" key="3">
    <source>
        <dbReference type="Proteomes" id="UP000011115"/>
    </source>
</evidence>
<dbReference type="Gramene" id="PGSC0003DMT400093480">
    <property type="protein sequence ID" value="PGSC0003DMT400093480"/>
    <property type="gene ID" value="PGSC0003DMG400043051"/>
</dbReference>
<dbReference type="HOGENOM" id="CLU_129007_1_1_1"/>
<dbReference type="PaxDb" id="4113-PGSC0003DMT400093480"/>